<dbReference type="RefSeq" id="WP_240096657.1">
    <property type="nucleotide sequence ID" value="NZ_JAJSON010000013.1"/>
</dbReference>
<dbReference type="GO" id="GO:0015562">
    <property type="term" value="F:efflux transmembrane transporter activity"/>
    <property type="evidence" value="ECO:0007669"/>
    <property type="project" value="InterPro"/>
</dbReference>
<evidence type="ECO:0000256" key="4">
    <source>
        <dbReference type="ARBA" id="ARBA00023136"/>
    </source>
</evidence>
<keyword evidence="4" id="KW-0472">Membrane</keyword>
<proteinExistence type="predicted"/>
<dbReference type="EMBL" id="JAJSON010000013">
    <property type="protein sequence ID" value="MCG9970895.1"/>
    <property type="molecule type" value="Genomic_DNA"/>
</dbReference>
<sequence>MKKLSFLILLLISSLTSAQEILTLEECYDLAEGNYPLASQLSLLEEKTARELEVIHKDYLPNIGLNAKVTYQSDVIEIPMDFGGQNIEAVDKDQYRATVDVEQLIFNGGKITARKDLKEVELLSQQQEVKVNLYQIKKRINQYYFGILQFREKMALLDSKKEALSERIQELESRVKYGTAIPASENVLYAERLNIEQQQDEVESRHQSALQSLSAYIAIPIDTSTILELPEQERYLEADGTRPETLLYNLKQEELDQHQSLLSKSLYPNIYGFAQGGYGKPGYNMLDNSFDDFYMVGVKLNWNVFDWGKVKEQKKSLEISKNLIDIERENFNFNNRVELEEAQMKINKIQNMLEKDKEIIALRERIVETTQSQLTHGVITPSEYLTEFNKLYEAKIDQQLHKIDLQMAKADYKVIKGNTEK</sequence>
<protein>
    <submittedName>
        <fullName evidence="7">TolC family protein</fullName>
    </submittedName>
</protein>
<dbReference type="Gene3D" id="1.20.1600.10">
    <property type="entry name" value="Outer membrane efflux proteins (OEP)"/>
    <property type="match status" value="1"/>
</dbReference>
<evidence type="ECO:0000256" key="3">
    <source>
        <dbReference type="ARBA" id="ARBA00022692"/>
    </source>
</evidence>
<dbReference type="PANTHER" id="PTHR30026">
    <property type="entry name" value="OUTER MEMBRANE PROTEIN TOLC"/>
    <property type="match status" value="1"/>
</dbReference>
<feature type="signal peptide" evidence="6">
    <location>
        <begin position="1"/>
        <end position="18"/>
    </location>
</feature>
<organism evidence="7 8">
    <name type="scientific">Christiangramia crocea</name>
    <dbReference type="NCBI Taxonomy" id="2904124"/>
    <lineage>
        <taxon>Bacteria</taxon>
        <taxon>Pseudomonadati</taxon>
        <taxon>Bacteroidota</taxon>
        <taxon>Flavobacteriia</taxon>
        <taxon>Flavobacteriales</taxon>
        <taxon>Flavobacteriaceae</taxon>
        <taxon>Christiangramia</taxon>
    </lineage>
</organism>
<dbReference type="GO" id="GO:0009279">
    <property type="term" value="C:cell outer membrane"/>
    <property type="evidence" value="ECO:0007669"/>
    <property type="project" value="UniProtKB-SubCell"/>
</dbReference>
<dbReference type="AlphaFoldDB" id="A0A9X1UV70"/>
<comment type="caution">
    <text evidence="7">The sequence shown here is derived from an EMBL/GenBank/DDBJ whole genome shotgun (WGS) entry which is preliminary data.</text>
</comment>
<evidence type="ECO:0000256" key="1">
    <source>
        <dbReference type="ARBA" id="ARBA00004442"/>
    </source>
</evidence>
<gene>
    <name evidence="7" type="ORF">LU635_04530</name>
</gene>
<dbReference type="Proteomes" id="UP001139344">
    <property type="component" value="Unassembled WGS sequence"/>
</dbReference>
<evidence type="ECO:0000256" key="2">
    <source>
        <dbReference type="ARBA" id="ARBA00022452"/>
    </source>
</evidence>
<keyword evidence="8" id="KW-1185">Reference proteome</keyword>
<dbReference type="PANTHER" id="PTHR30026:SF20">
    <property type="entry name" value="OUTER MEMBRANE PROTEIN TOLC"/>
    <property type="match status" value="1"/>
</dbReference>
<reference evidence="7" key="1">
    <citation type="submission" date="2021-12" db="EMBL/GenBank/DDBJ databases">
        <title>Description of Gramella crocea sp. nov., a new bacterium isolated from activated sludge.</title>
        <authorList>
            <person name="Zhang X."/>
        </authorList>
    </citation>
    <scope>NUCLEOTIDE SEQUENCE</scope>
    <source>
        <strain evidence="7">YB25</strain>
    </source>
</reference>
<feature type="chain" id="PRO_5040812213" evidence="6">
    <location>
        <begin position="19"/>
        <end position="421"/>
    </location>
</feature>
<dbReference type="SUPFAM" id="SSF56954">
    <property type="entry name" value="Outer membrane efflux proteins (OEP)"/>
    <property type="match status" value="1"/>
</dbReference>
<dbReference type="GO" id="GO:0015288">
    <property type="term" value="F:porin activity"/>
    <property type="evidence" value="ECO:0007669"/>
    <property type="project" value="TreeGrafter"/>
</dbReference>
<evidence type="ECO:0000313" key="8">
    <source>
        <dbReference type="Proteomes" id="UP001139344"/>
    </source>
</evidence>
<name>A0A9X1UV70_9FLAO</name>
<keyword evidence="3" id="KW-0812">Transmembrane</keyword>
<accession>A0A9X1UV70</accession>
<evidence type="ECO:0000256" key="5">
    <source>
        <dbReference type="ARBA" id="ARBA00023237"/>
    </source>
</evidence>
<dbReference type="InterPro" id="IPR051906">
    <property type="entry name" value="TolC-like"/>
</dbReference>
<evidence type="ECO:0000256" key="6">
    <source>
        <dbReference type="SAM" id="SignalP"/>
    </source>
</evidence>
<keyword evidence="6" id="KW-0732">Signal</keyword>
<comment type="subcellular location">
    <subcellularLocation>
        <location evidence="1">Cell outer membrane</location>
    </subcellularLocation>
</comment>
<keyword evidence="2" id="KW-1134">Transmembrane beta strand</keyword>
<evidence type="ECO:0000313" key="7">
    <source>
        <dbReference type="EMBL" id="MCG9970895.1"/>
    </source>
</evidence>
<keyword evidence="5" id="KW-0998">Cell outer membrane</keyword>
<dbReference type="GO" id="GO:1990281">
    <property type="term" value="C:efflux pump complex"/>
    <property type="evidence" value="ECO:0007669"/>
    <property type="project" value="TreeGrafter"/>
</dbReference>